<sequence>MVALSDIQASNAKLATNLPEGLVAVFVGGTRGIGETSLKQFAKHTRKPRIYLIGRSEANAKRVIDKCKALNNEGQYNFIGADISLIRSVDEVCKDIASREKAINLLFLTPGTFTVHTETPENLHFFMSLNYYARTRFILNLLPLLRVAPDLRRVVTVFAGTKEGQVDTSDFQARKLSLMASRGHVSSMITLSIETLAKKAPEVSFVHVFPGMVTTDLGQDISALPLRLVARFYKFVLPLFAIPNEEAGERHLFFSTSGRYPPREGGAIGLTRDKGVEAVRGTDGNNGSGVYSISWDGTALGEKAEKVLKKLRQEGVHDKVWEHTEDEFQRITEG</sequence>
<name>A0A084G3V1_PSEDA</name>
<proteinExistence type="predicted"/>
<dbReference type="AlphaFoldDB" id="A0A084G3V1"/>
<dbReference type="Pfam" id="PF00106">
    <property type="entry name" value="adh_short"/>
    <property type="match status" value="1"/>
</dbReference>
<evidence type="ECO:0000313" key="3">
    <source>
        <dbReference type="Proteomes" id="UP000028545"/>
    </source>
</evidence>
<dbReference type="Proteomes" id="UP000028545">
    <property type="component" value="Unassembled WGS sequence"/>
</dbReference>
<dbReference type="OrthoDB" id="2898509at2759"/>
<keyword evidence="1" id="KW-0560">Oxidoreductase</keyword>
<dbReference type="EMBL" id="JOWA01000103">
    <property type="protein sequence ID" value="KEZ42013.1"/>
    <property type="molecule type" value="Genomic_DNA"/>
</dbReference>
<dbReference type="SUPFAM" id="SSF51735">
    <property type="entry name" value="NAD(P)-binding Rossmann-fold domains"/>
    <property type="match status" value="1"/>
</dbReference>
<dbReference type="HOGENOM" id="CLU_044999_0_1_1"/>
<dbReference type="PANTHER" id="PTHR47534">
    <property type="entry name" value="YALI0E05731P"/>
    <property type="match status" value="1"/>
</dbReference>
<dbReference type="GO" id="GO:0016491">
    <property type="term" value="F:oxidoreductase activity"/>
    <property type="evidence" value="ECO:0007669"/>
    <property type="project" value="UniProtKB-KW"/>
</dbReference>
<keyword evidence="3" id="KW-1185">Reference proteome</keyword>
<organism evidence="2 3">
    <name type="scientific">Pseudallescheria apiosperma</name>
    <name type="common">Scedosporium apiospermum</name>
    <dbReference type="NCBI Taxonomy" id="563466"/>
    <lineage>
        <taxon>Eukaryota</taxon>
        <taxon>Fungi</taxon>
        <taxon>Dikarya</taxon>
        <taxon>Ascomycota</taxon>
        <taxon>Pezizomycotina</taxon>
        <taxon>Sordariomycetes</taxon>
        <taxon>Hypocreomycetidae</taxon>
        <taxon>Microascales</taxon>
        <taxon>Microascaceae</taxon>
        <taxon>Scedosporium</taxon>
    </lineage>
</organism>
<dbReference type="Gene3D" id="3.40.50.720">
    <property type="entry name" value="NAD(P)-binding Rossmann-like Domain"/>
    <property type="match status" value="1"/>
</dbReference>
<reference evidence="2 3" key="1">
    <citation type="journal article" date="2014" name="Genome Announc.">
        <title>Draft genome sequence of the pathogenic fungus Scedosporium apiospermum.</title>
        <authorList>
            <person name="Vandeputte P."/>
            <person name="Ghamrawi S."/>
            <person name="Rechenmann M."/>
            <person name="Iltis A."/>
            <person name="Giraud S."/>
            <person name="Fleury M."/>
            <person name="Thornton C."/>
            <person name="Delhaes L."/>
            <person name="Meyer W."/>
            <person name="Papon N."/>
            <person name="Bouchara J.P."/>
        </authorList>
    </citation>
    <scope>NUCLEOTIDE SEQUENCE [LARGE SCALE GENOMIC DNA]</scope>
    <source>
        <strain evidence="2 3">IHEM 14462</strain>
    </source>
</reference>
<dbReference type="InterPro" id="IPR002347">
    <property type="entry name" value="SDR_fam"/>
</dbReference>
<dbReference type="OMA" id="HAWLCLT"/>
<evidence type="ECO:0000256" key="1">
    <source>
        <dbReference type="ARBA" id="ARBA00023002"/>
    </source>
</evidence>
<comment type="caution">
    <text evidence="2">The sequence shown here is derived from an EMBL/GenBank/DDBJ whole genome shotgun (WGS) entry which is preliminary data.</text>
</comment>
<dbReference type="KEGG" id="sapo:SAPIO_CDS6408"/>
<dbReference type="InterPro" id="IPR036291">
    <property type="entry name" value="NAD(P)-bd_dom_sf"/>
</dbReference>
<dbReference type="VEuPathDB" id="FungiDB:SAPIO_CDS6408"/>
<gene>
    <name evidence="2" type="ORF">SAPIO_CDS6408</name>
</gene>
<accession>A0A084G3V1</accession>
<dbReference type="PANTHER" id="PTHR47534:SF3">
    <property type="entry name" value="ALCOHOL DEHYDROGENASE-LIKE C-TERMINAL DOMAIN-CONTAINING PROTEIN"/>
    <property type="match status" value="1"/>
</dbReference>
<evidence type="ECO:0000313" key="2">
    <source>
        <dbReference type="EMBL" id="KEZ42013.1"/>
    </source>
</evidence>
<evidence type="ECO:0008006" key="4">
    <source>
        <dbReference type="Google" id="ProtNLM"/>
    </source>
</evidence>
<protein>
    <recommendedName>
        <fullName evidence="4">Short-chain dehydrogenases/reductase</fullName>
    </recommendedName>
</protein>
<dbReference type="RefSeq" id="XP_016641812.1">
    <property type="nucleotide sequence ID" value="XM_016788521.1"/>
</dbReference>
<dbReference type="GeneID" id="27725480"/>
<dbReference type="InterPro" id="IPR052228">
    <property type="entry name" value="Sec_Metab_Biosynth_Oxidored"/>
</dbReference>